<gene>
    <name evidence="2" type="ORF">ACERZ8_21335</name>
</gene>
<sequence>MFVTIVLTGLGLDLLNGDTEPLVTIFWIYCFSVWFSVFVGLTWLALMHGLRIARPDVRWVIWRNADLRAFWGLGFINAALAHSDVIIAMFLLPPEIVAIYAVAKRISMLLFFFLITANFVTATRITQAHTLGDMAEVQKQLKFSLIYASLPPLLVGPLLFALKVPIMTSFTPIEFACLRSAVPHPALVVCPYCWA</sequence>
<name>A0ABW8V319_9RHOB</name>
<dbReference type="Proteomes" id="UP001627408">
    <property type="component" value="Unassembled WGS sequence"/>
</dbReference>
<feature type="transmembrane region" description="Helical" evidence="1">
    <location>
        <begin position="141"/>
        <end position="162"/>
    </location>
</feature>
<proteinExistence type="predicted"/>
<evidence type="ECO:0000256" key="1">
    <source>
        <dbReference type="SAM" id="Phobius"/>
    </source>
</evidence>
<protein>
    <submittedName>
        <fullName evidence="2">Uncharacterized protein</fullName>
    </submittedName>
</protein>
<evidence type="ECO:0000313" key="2">
    <source>
        <dbReference type="EMBL" id="MFL4472299.1"/>
    </source>
</evidence>
<keyword evidence="3" id="KW-1185">Reference proteome</keyword>
<organism evidence="2 3">
    <name type="scientific">Tateyamaria armeniaca</name>
    <dbReference type="NCBI Taxonomy" id="2518930"/>
    <lineage>
        <taxon>Bacteria</taxon>
        <taxon>Pseudomonadati</taxon>
        <taxon>Pseudomonadota</taxon>
        <taxon>Alphaproteobacteria</taxon>
        <taxon>Rhodobacterales</taxon>
        <taxon>Roseobacteraceae</taxon>
        <taxon>Tateyamaria</taxon>
    </lineage>
</organism>
<keyword evidence="1" id="KW-1133">Transmembrane helix</keyword>
<reference evidence="2 3" key="1">
    <citation type="submission" date="2024-08" db="EMBL/GenBank/DDBJ databases">
        <title>Tateyamaria sp. nov., isolated from marine algae.</title>
        <authorList>
            <person name="Choi B.J."/>
            <person name="Kim J.M."/>
            <person name="Lee J.K."/>
            <person name="Choi D.G."/>
            <person name="Bayburt H."/>
            <person name="Baek J.H."/>
            <person name="Han D.M."/>
            <person name="Jeon C.O."/>
        </authorList>
    </citation>
    <scope>NUCLEOTIDE SEQUENCE [LARGE SCALE GENOMIC DNA]</scope>
    <source>
        <strain evidence="2 3">KMU-156</strain>
    </source>
</reference>
<accession>A0ABW8V319</accession>
<keyword evidence="1" id="KW-0472">Membrane</keyword>
<evidence type="ECO:0000313" key="3">
    <source>
        <dbReference type="Proteomes" id="UP001627408"/>
    </source>
</evidence>
<feature type="transmembrane region" description="Helical" evidence="1">
    <location>
        <begin position="98"/>
        <end position="120"/>
    </location>
</feature>
<dbReference type="RefSeq" id="WP_407594463.1">
    <property type="nucleotide sequence ID" value="NZ_JBHDIY010000004.1"/>
</dbReference>
<comment type="caution">
    <text evidence="2">The sequence shown here is derived from an EMBL/GenBank/DDBJ whole genome shotgun (WGS) entry which is preliminary data.</text>
</comment>
<keyword evidence="1" id="KW-0812">Transmembrane</keyword>
<feature type="transmembrane region" description="Helical" evidence="1">
    <location>
        <begin position="27"/>
        <end position="48"/>
    </location>
</feature>
<feature type="transmembrane region" description="Helical" evidence="1">
    <location>
        <begin position="69"/>
        <end position="92"/>
    </location>
</feature>
<dbReference type="EMBL" id="JBHDIY010000004">
    <property type="protein sequence ID" value="MFL4472299.1"/>
    <property type="molecule type" value="Genomic_DNA"/>
</dbReference>